<dbReference type="InterPro" id="IPR035944">
    <property type="entry name" value="YfbM-like_sf"/>
</dbReference>
<dbReference type="InterPro" id="IPR015068">
    <property type="entry name" value="DUF1877"/>
</dbReference>
<gene>
    <name evidence="1" type="ORF">DN051_01495</name>
</gene>
<evidence type="ECO:0000313" key="1">
    <source>
        <dbReference type="EMBL" id="AWW35506.1"/>
    </source>
</evidence>
<sequence length="165" mass="18198">MSMNGQYLRLTPAELERALHDPDWAAELAHPRHDTGALAAAERVHETDKAWHGLNFLLTRRGFPVDVVFGEADMPWPAGHDWGYGPPRLLTADRVRAAVDALDAHAPDTLTDGVTPGDLAAADIYPQIVWERGEEPDWIAAHWAALIPYLRAAARDGDALLLWIS</sequence>
<dbReference type="KEGG" id="scad:DN051_01495"/>
<dbReference type="RefSeq" id="WP_112437681.1">
    <property type="nucleotide sequence ID" value="NZ_CBDRHE010000057.1"/>
</dbReference>
<proteinExistence type="predicted"/>
<keyword evidence="2" id="KW-1185">Reference proteome</keyword>
<name>A0A2Z4ISJ5_9ACTN</name>
<evidence type="ECO:0000313" key="2">
    <source>
        <dbReference type="Proteomes" id="UP000249616"/>
    </source>
</evidence>
<organism evidence="1 2">
    <name type="scientific">Streptomyces cadmiisoli</name>
    <dbReference type="NCBI Taxonomy" id="2184053"/>
    <lineage>
        <taxon>Bacteria</taxon>
        <taxon>Bacillati</taxon>
        <taxon>Actinomycetota</taxon>
        <taxon>Actinomycetes</taxon>
        <taxon>Kitasatosporales</taxon>
        <taxon>Streptomycetaceae</taxon>
        <taxon>Streptomyces</taxon>
        <taxon>Streptomyces aurantiacus group</taxon>
    </lineage>
</organism>
<dbReference type="SUPFAM" id="SSF111069">
    <property type="entry name" value="Hypothetical protein yfbM"/>
    <property type="match status" value="1"/>
</dbReference>
<reference evidence="1 2" key="1">
    <citation type="journal article" date="2019" name="Int. J. Syst. Evol. Microbiol.">
        <title>Streptomyces cadmiisoli sp. nov., a novel actinomycete isolated from cadmium-contaminated soil.</title>
        <authorList>
            <person name="Li K."/>
            <person name="Tang X."/>
            <person name="Zhao J."/>
            <person name="Guo Y."/>
            <person name="Tang Y."/>
            <person name="Gao J."/>
        </authorList>
    </citation>
    <scope>NUCLEOTIDE SEQUENCE [LARGE SCALE GENOMIC DNA]</scope>
    <source>
        <strain evidence="1 2">ZFG47</strain>
    </source>
</reference>
<accession>A0A2Z4ISJ5</accession>
<dbReference type="AlphaFoldDB" id="A0A2Z4ISJ5"/>
<dbReference type="Proteomes" id="UP000249616">
    <property type="component" value="Chromosome"/>
</dbReference>
<protein>
    <submittedName>
        <fullName evidence="1">DUF1877 domain-containing protein</fullName>
    </submittedName>
</protein>
<dbReference type="Gene3D" id="3.40.1760.10">
    <property type="entry name" value="YfbM-like super family"/>
    <property type="match status" value="1"/>
</dbReference>
<dbReference type="EMBL" id="CP030073">
    <property type="protein sequence ID" value="AWW35506.1"/>
    <property type="molecule type" value="Genomic_DNA"/>
</dbReference>
<dbReference type="Pfam" id="PF08974">
    <property type="entry name" value="DUF1877"/>
    <property type="match status" value="1"/>
</dbReference>